<keyword evidence="3" id="KW-1185">Reference proteome</keyword>
<dbReference type="EMBL" id="LUCM01003951">
    <property type="protein sequence ID" value="KAA0195072.1"/>
    <property type="molecule type" value="Genomic_DNA"/>
</dbReference>
<organism evidence="2 3">
    <name type="scientific">Fasciolopsis buskii</name>
    <dbReference type="NCBI Taxonomy" id="27845"/>
    <lineage>
        <taxon>Eukaryota</taxon>
        <taxon>Metazoa</taxon>
        <taxon>Spiralia</taxon>
        <taxon>Lophotrochozoa</taxon>
        <taxon>Platyhelminthes</taxon>
        <taxon>Trematoda</taxon>
        <taxon>Digenea</taxon>
        <taxon>Plagiorchiida</taxon>
        <taxon>Echinostomata</taxon>
        <taxon>Echinostomatoidea</taxon>
        <taxon>Fasciolidae</taxon>
        <taxon>Fasciolopsis</taxon>
    </lineage>
</organism>
<comment type="similarity">
    <text evidence="1">Belongs to the dpy-30 family.</text>
</comment>
<dbReference type="CDD" id="cd22965">
    <property type="entry name" value="DD_DPY30_SDC1"/>
    <property type="match status" value="1"/>
</dbReference>
<reference evidence="2" key="1">
    <citation type="submission" date="2019-05" db="EMBL/GenBank/DDBJ databases">
        <title>Annotation for the trematode Fasciolopsis buski.</title>
        <authorList>
            <person name="Choi Y.-J."/>
        </authorList>
    </citation>
    <scope>NUCLEOTIDE SEQUENCE</scope>
    <source>
        <strain evidence="2">HT</strain>
        <tissue evidence="2">Whole worm</tissue>
    </source>
</reference>
<evidence type="ECO:0000256" key="1">
    <source>
        <dbReference type="ARBA" id="ARBA00010849"/>
    </source>
</evidence>
<gene>
    <name evidence="2" type="ORF">FBUS_06303</name>
</gene>
<evidence type="ECO:0000313" key="2">
    <source>
        <dbReference type="EMBL" id="KAA0195072.1"/>
    </source>
</evidence>
<dbReference type="OrthoDB" id="417678at2759"/>
<dbReference type="Proteomes" id="UP000728185">
    <property type="component" value="Unassembled WGS sequence"/>
</dbReference>
<comment type="caution">
    <text evidence="2">The sequence shown here is derived from an EMBL/GenBank/DDBJ whole genome shotgun (WGS) entry which is preliminary data.</text>
</comment>
<evidence type="ECO:0000313" key="3">
    <source>
        <dbReference type="Proteomes" id="UP000728185"/>
    </source>
</evidence>
<name>A0A8E0S152_9TREM</name>
<dbReference type="InterPro" id="IPR049629">
    <property type="entry name" value="DPY30_SDC1_DD"/>
</dbReference>
<proteinExistence type="inferred from homology"/>
<dbReference type="AlphaFoldDB" id="A0A8E0S152"/>
<accession>A0A8E0S152</accession>
<dbReference type="Gene3D" id="1.20.890.10">
    <property type="entry name" value="cAMP-dependent protein kinase regulatory subunit, dimerization-anchoring domain"/>
    <property type="match status" value="1"/>
</dbReference>
<protein>
    <submittedName>
        <fullName evidence="2">Uncharacterized protein</fullName>
    </submittedName>
</protein>
<sequence length="117" mass="13601">MEENSDVDCTIVKSESSLGMILSKFLNPQIERVIERATESVNHPITAVELQGLPMRAYLEYSVVPVLVRGMQCLIKERYYCCYSTFTWRKFRPPKPIEYLAAFLMKNKDYPKEGIDK</sequence>